<protein>
    <submittedName>
        <fullName evidence="11">ABC transport system permease protein</fullName>
    </submittedName>
    <submittedName>
        <fullName evidence="10">Multidrug ABC transporter ATP-binding protein</fullName>
    </submittedName>
</protein>
<evidence type="ECO:0000259" key="9">
    <source>
        <dbReference type="Pfam" id="PF12704"/>
    </source>
</evidence>
<sequence>MFNKDNWDEILQALTANVFRTILTAFGVFWGIFILVILLAASKGLENGVKKGFDGIATNTMFMWSQTTSKAYKGLPKTRRFDFRNSDVPALKAALPDLLYVSPRNQLGDFNGTNNVVRGTKTSSFTIYGDYPELIKQQPMDIIKGRFINQQDINDKRKVAIIGKGVISELYGKEEETIGSYVKINGINFMVVGIYNSKQQGGNAEQEQKNIFIPFTTFQQAFNYGDKVGWMAITAKDETSITDLKPKILELIKALHSVNPADDRAVGNFDLYEQFNKVQSLFNILKIIAYFVGTLVLISGVIGISNIMLIVVKERTKEIGIRRALGATPAAIRGQILSESIFLTIISGMFGIAFATGLIALLNMALDSMPPGSDTMFANPSVDLGVVFVALLILVGSGLLAGFIPAQTAINVKPVDALRTE</sequence>
<reference evidence="11 12" key="2">
    <citation type="submission" date="2016-11" db="EMBL/GenBank/DDBJ databases">
        <authorList>
            <person name="Varghese N."/>
            <person name="Submissions S."/>
        </authorList>
    </citation>
    <scope>NUCLEOTIDE SEQUENCE [LARGE SCALE GENOMIC DNA]</scope>
    <source>
        <strain evidence="11 12">DSM 6368</strain>
    </source>
</reference>
<comment type="similarity">
    <text evidence="6">Belongs to the ABC-4 integral membrane protein family.</text>
</comment>
<comment type="caution">
    <text evidence="10">The sequence shown here is derived from an EMBL/GenBank/DDBJ whole genome shotgun (WGS) entry which is preliminary data.</text>
</comment>
<organism evidence="10 13">
    <name type="scientific">Flavobacterium pectinovorum</name>
    <dbReference type="NCBI Taxonomy" id="29533"/>
    <lineage>
        <taxon>Bacteria</taxon>
        <taxon>Pseudomonadati</taxon>
        <taxon>Bacteroidota</taxon>
        <taxon>Flavobacteriia</taxon>
        <taxon>Flavobacteriales</taxon>
        <taxon>Flavobacteriaceae</taxon>
        <taxon>Flavobacterium</taxon>
    </lineage>
</organism>
<evidence type="ECO:0000259" key="8">
    <source>
        <dbReference type="Pfam" id="PF02687"/>
    </source>
</evidence>
<feature type="domain" description="ABC3 transporter permease C-terminal" evidence="8">
    <location>
        <begin position="291"/>
        <end position="413"/>
    </location>
</feature>
<evidence type="ECO:0000313" key="10">
    <source>
        <dbReference type="EMBL" id="OXB06040.1"/>
    </source>
</evidence>
<dbReference type="InterPro" id="IPR003838">
    <property type="entry name" value="ABC3_permease_C"/>
</dbReference>
<evidence type="ECO:0000256" key="1">
    <source>
        <dbReference type="ARBA" id="ARBA00004651"/>
    </source>
</evidence>
<evidence type="ECO:0000313" key="12">
    <source>
        <dbReference type="Proteomes" id="UP000184216"/>
    </source>
</evidence>
<feature type="transmembrane region" description="Helical" evidence="7">
    <location>
        <begin position="287"/>
        <end position="312"/>
    </location>
</feature>
<evidence type="ECO:0000256" key="3">
    <source>
        <dbReference type="ARBA" id="ARBA00022692"/>
    </source>
</evidence>
<keyword evidence="10" id="KW-0547">Nucleotide-binding</keyword>
<dbReference type="RefSeq" id="WP_073396832.1">
    <property type="nucleotide sequence ID" value="NZ_FRBX01000005.1"/>
</dbReference>
<dbReference type="Proteomes" id="UP000198431">
    <property type="component" value="Unassembled WGS sequence"/>
</dbReference>
<dbReference type="InterPro" id="IPR025857">
    <property type="entry name" value="MacB_PCD"/>
</dbReference>
<keyword evidence="12" id="KW-1185">Reference proteome</keyword>
<dbReference type="EMBL" id="FRBX01000005">
    <property type="protein sequence ID" value="SHM93019.1"/>
    <property type="molecule type" value="Genomic_DNA"/>
</dbReference>
<comment type="subcellular location">
    <subcellularLocation>
        <location evidence="1">Cell membrane</location>
        <topology evidence="1">Multi-pass membrane protein</topology>
    </subcellularLocation>
</comment>
<feature type="transmembrane region" description="Helical" evidence="7">
    <location>
        <begin position="384"/>
        <end position="404"/>
    </location>
</feature>
<keyword evidence="10" id="KW-0067">ATP-binding</keyword>
<feature type="domain" description="MacB-like periplasmic core" evidence="9">
    <location>
        <begin position="21"/>
        <end position="248"/>
    </location>
</feature>
<dbReference type="InterPro" id="IPR050250">
    <property type="entry name" value="Macrolide_Exporter_MacB"/>
</dbReference>
<dbReference type="PANTHER" id="PTHR30572:SF4">
    <property type="entry name" value="ABC TRANSPORTER PERMEASE YTRF"/>
    <property type="match status" value="1"/>
</dbReference>
<feature type="transmembrane region" description="Helical" evidence="7">
    <location>
        <begin position="21"/>
        <end position="41"/>
    </location>
</feature>
<name>A0AB36P3G7_9FLAO</name>
<gene>
    <name evidence="10" type="ORF">B0A72_08525</name>
    <name evidence="11" type="ORF">SAMN05444387_3475</name>
</gene>
<keyword evidence="3 7" id="KW-0812">Transmembrane</keyword>
<evidence type="ECO:0000256" key="2">
    <source>
        <dbReference type="ARBA" id="ARBA00022475"/>
    </source>
</evidence>
<dbReference type="Pfam" id="PF12704">
    <property type="entry name" value="MacB_PCD"/>
    <property type="match status" value="1"/>
</dbReference>
<keyword evidence="2" id="KW-1003">Cell membrane</keyword>
<dbReference type="GO" id="GO:0005524">
    <property type="term" value="F:ATP binding"/>
    <property type="evidence" value="ECO:0007669"/>
    <property type="project" value="UniProtKB-KW"/>
</dbReference>
<evidence type="ECO:0000256" key="7">
    <source>
        <dbReference type="SAM" id="Phobius"/>
    </source>
</evidence>
<dbReference type="GO" id="GO:0005886">
    <property type="term" value="C:plasma membrane"/>
    <property type="evidence" value="ECO:0007669"/>
    <property type="project" value="UniProtKB-SubCell"/>
</dbReference>
<feature type="transmembrane region" description="Helical" evidence="7">
    <location>
        <begin position="341"/>
        <end position="364"/>
    </location>
</feature>
<dbReference type="EMBL" id="MUHB01000007">
    <property type="protein sequence ID" value="OXB06040.1"/>
    <property type="molecule type" value="Genomic_DNA"/>
</dbReference>
<proteinExistence type="inferred from homology"/>
<evidence type="ECO:0000313" key="11">
    <source>
        <dbReference type="EMBL" id="SHM93019.1"/>
    </source>
</evidence>
<evidence type="ECO:0000256" key="6">
    <source>
        <dbReference type="ARBA" id="ARBA00038076"/>
    </source>
</evidence>
<keyword evidence="5 7" id="KW-0472">Membrane</keyword>
<dbReference type="Proteomes" id="UP000184216">
    <property type="component" value="Unassembled WGS sequence"/>
</dbReference>
<evidence type="ECO:0000313" key="13">
    <source>
        <dbReference type="Proteomes" id="UP000198431"/>
    </source>
</evidence>
<evidence type="ECO:0000256" key="5">
    <source>
        <dbReference type="ARBA" id="ARBA00023136"/>
    </source>
</evidence>
<reference evidence="10 13" key="1">
    <citation type="submission" date="2016-11" db="EMBL/GenBank/DDBJ databases">
        <title>Whole genomes of Flavobacteriaceae.</title>
        <authorList>
            <person name="Stine C."/>
            <person name="Li C."/>
            <person name="Tadesse D."/>
        </authorList>
    </citation>
    <scope>NUCLEOTIDE SEQUENCE [LARGE SCALE GENOMIC DNA]</scope>
    <source>
        <strain evidence="10 13">ATCC 19366</strain>
    </source>
</reference>
<dbReference type="AlphaFoldDB" id="A0AB36P3G7"/>
<dbReference type="GO" id="GO:0022857">
    <property type="term" value="F:transmembrane transporter activity"/>
    <property type="evidence" value="ECO:0007669"/>
    <property type="project" value="TreeGrafter"/>
</dbReference>
<keyword evidence="4 7" id="KW-1133">Transmembrane helix</keyword>
<accession>A0AB36P3G7</accession>
<evidence type="ECO:0000256" key="4">
    <source>
        <dbReference type="ARBA" id="ARBA00022989"/>
    </source>
</evidence>
<dbReference type="PANTHER" id="PTHR30572">
    <property type="entry name" value="MEMBRANE COMPONENT OF TRANSPORTER-RELATED"/>
    <property type="match status" value="1"/>
</dbReference>
<dbReference type="Pfam" id="PF02687">
    <property type="entry name" value="FtsX"/>
    <property type="match status" value="1"/>
</dbReference>